<dbReference type="InterPro" id="IPR036950">
    <property type="entry name" value="PBP_transglycosylase"/>
</dbReference>
<dbReference type="InterPro" id="IPR050396">
    <property type="entry name" value="Glycosyltr_51/Transpeptidase"/>
</dbReference>
<dbReference type="EMBL" id="JBHTGR010000005">
    <property type="protein sequence ID" value="MFC7746276.1"/>
    <property type="molecule type" value="Genomic_DNA"/>
</dbReference>
<evidence type="ECO:0000313" key="19">
    <source>
        <dbReference type="Proteomes" id="UP001596620"/>
    </source>
</evidence>
<keyword evidence="12" id="KW-0511">Multifunctional enzyme</keyword>
<organism evidence="18 19">
    <name type="scientific">Lentibacillus kimchii</name>
    <dbReference type="NCBI Taxonomy" id="1542911"/>
    <lineage>
        <taxon>Bacteria</taxon>
        <taxon>Bacillati</taxon>
        <taxon>Bacillota</taxon>
        <taxon>Bacilli</taxon>
        <taxon>Bacillales</taxon>
        <taxon>Bacillaceae</taxon>
        <taxon>Lentibacillus</taxon>
    </lineage>
</organism>
<evidence type="ECO:0000259" key="17">
    <source>
        <dbReference type="Pfam" id="PF00912"/>
    </source>
</evidence>
<name>A0ABW2UT36_9BACI</name>
<comment type="caution">
    <text evidence="18">The sequence shown here is derived from an EMBL/GenBank/DDBJ whole genome shotgun (WGS) entry which is preliminary data.</text>
</comment>
<evidence type="ECO:0000256" key="1">
    <source>
        <dbReference type="ARBA" id="ARBA00022475"/>
    </source>
</evidence>
<keyword evidence="1" id="KW-1003">Cell membrane</keyword>
<keyword evidence="8" id="KW-0133">Cell shape</keyword>
<dbReference type="InterPro" id="IPR001460">
    <property type="entry name" value="PCN-bd_Tpept"/>
</dbReference>
<dbReference type="SUPFAM" id="SSF56601">
    <property type="entry name" value="beta-lactamase/transpeptidase-like"/>
    <property type="match status" value="1"/>
</dbReference>
<keyword evidence="7" id="KW-0378">Hydrolase</keyword>
<evidence type="ECO:0000256" key="9">
    <source>
        <dbReference type="ARBA" id="ARBA00022984"/>
    </source>
</evidence>
<evidence type="ECO:0000256" key="6">
    <source>
        <dbReference type="ARBA" id="ARBA00022692"/>
    </source>
</evidence>
<gene>
    <name evidence="18" type="ORF">ACFQU8_03345</name>
</gene>
<evidence type="ECO:0000256" key="10">
    <source>
        <dbReference type="ARBA" id="ARBA00022989"/>
    </source>
</evidence>
<evidence type="ECO:0000256" key="8">
    <source>
        <dbReference type="ARBA" id="ARBA00022960"/>
    </source>
</evidence>
<evidence type="ECO:0000256" key="2">
    <source>
        <dbReference type="ARBA" id="ARBA00022645"/>
    </source>
</evidence>
<keyword evidence="6" id="KW-0812">Transmembrane</keyword>
<dbReference type="SUPFAM" id="SSF53955">
    <property type="entry name" value="Lysozyme-like"/>
    <property type="match status" value="1"/>
</dbReference>
<keyword evidence="13" id="KW-0961">Cell wall biogenesis/degradation</keyword>
<reference evidence="19" key="1">
    <citation type="journal article" date="2019" name="Int. J. Syst. Evol. Microbiol.">
        <title>The Global Catalogue of Microorganisms (GCM) 10K type strain sequencing project: providing services to taxonomists for standard genome sequencing and annotation.</title>
        <authorList>
            <consortium name="The Broad Institute Genomics Platform"/>
            <consortium name="The Broad Institute Genome Sequencing Center for Infectious Disease"/>
            <person name="Wu L."/>
            <person name="Ma J."/>
        </authorList>
    </citation>
    <scope>NUCLEOTIDE SEQUENCE [LARGE SCALE GENOMIC DNA]</scope>
    <source>
        <strain evidence="19">JCM 30234</strain>
    </source>
</reference>
<dbReference type="Pfam" id="PF00905">
    <property type="entry name" value="Transpeptidase"/>
    <property type="match status" value="1"/>
</dbReference>
<proteinExistence type="predicted"/>
<dbReference type="Gene3D" id="1.10.3810.10">
    <property type="entry name" value="Biosynthetic peptidoglycan transglycosylase-like"/>
    <property type="match status" value="1"/>
</dbReference>
<keyword evidence="10" id="KW-1133">Transmembrane helix</keyword>
<sequence length="711" mass="78965">MKKLKWLLLSFTFLLILGGAGFLIIYFGGTFLVDEDALTLDATTTIKTSDGELIGKLYDENREPVTLDDIPQNVQNAFIAIEDRRFYDHGAIDFKATVRAVVRDIIAMDKVEGGSTITQQLARNLFLSNDKTWMRKIKELMTAIYLERHLSKEKILQLYLNKVYFGSGVYGIEAAAWKYYDKSADELSLAEGAQLAGLVKAPNGYSPIRHPHKAKKRRNVVLQAMEETGAISENKLDKTQAKGTELAIQNYEPKPWTASFIDLVLQKANERYDLSRDELRRGGYQIVTTLDPDIQQIVYNKFQNDDYFAGNTGGAEGAFVMLERDTGHITAAVGGRDYKLGGLNRVTVKRQPGSAMKPLAVYGPAMMEETYQPYSLIPDRKGDIDGYTVTNYDDQYAGYVSLYDALVESKNVPTVWLLNDIGIPYAKDYLDKLGMPIKDKGLAIGLGGLSKGVTPLQVASGYRAFANDGATGDSVAIEKMKDREGTVLQAAETHDENVFSPQVAWDITSILSTVVTDGTGSAGRYPKALAGKTGTTQHPHVNGADKDAWFAGFTPEYVSAAWMGYDTSDAEHYLTAGSEMPTKLTKAILSQIDKRDTLAGSFEKPANVSALPEPIELPDDITLHGKYTFGGFSLFDAKLEWTEPRDDRIIYRIYEEKDEQVDKQVAEVKGDHEYEIDNIKLFGSSRYYVVPYDPLTKTEGQKSNTVELSMQ</sequence>
<keyword evidence="2" id="KW-0121">Carboxypeptidase</keyword>
<dbReference type="EC" id="2.4.-.-" evidence="18"/>
<keyword evidence="11" id="KW-0472">Membrane</keyword>
<keyword evidence="3" id="KW-0645">Protease</keyword>
<accession>A0ABW2UT36</accession>
<evidence type="ECO:0000256" key="12">
    <source>
        <dbReference type="ARBA" id="ARBA00023268"/>
    </source>
</evidence>
<dbReference type="NCBIfam" id="TIGR02074">
    <property type="entry name" value="PBP_1a_fam"/>
    <property type="match status" value="1"/>
</dbReference>
<dbReference type="InterPro" id="IPR001264">
    <property type="entry name" value="Glyco_trans_51"/>
</dbReference>
<dbReference type="PANTHER" id="PTHR32282:SF32">
    <property type="entry name" value="PENICILLIN-BINDING PROTEIN 2A"/>
    <property type="match status" value="1"/>
</dbReference>
<evidence type="ECO:0000256" key="14">
    <source>
        <dbReference type="ARBA" id="ARBA00034000"/>
    </source>
</evidence>
<dbReference type="Pfam" id="PF00912">
    <property type="entry name" value="Transgly"/>
    <property type="match status" value="1"/>
</dbReference>
<evidence type="ECO:0000259" key="16">
    <source>
        <dbReference type="Pfam" id="PF00905"/>
    </source>
</evidence>
<evidence type="ECO:0000256" key="3">
    <source>
        <dbReference type="ARBA" id="ARBA00022670"/>
    </source>
</evidence>
<dbReference type="InterPro" id="IPR012338">
    <property type="entry name" value="Beta-lactam/transpept-like"/>
</dbReference>
<evidence type="ECO:0000256" key="4">
    <source>
        <dbReference type="ARBA" id="ARBA00022676"/>
    </source>
</evidence>
<keyword evidence="4 18" id="KW-0328">Glycosyltransferase</keyword>
<dbReference type="GO" id="GO:0016757">
    <property type="term" value="F:glycosyltransferase activity"/>
    <property type="evidence" value="ECO:0007669"/>
    <property type="project" value="UniProtKB-KW"/>
</dbReference>
<dbReference type="Gene3D" id="3.40.710.10">
    <property type="entry name" value="DD-peptidase/beta-lactamase superfamily"/>
    <property type="match status" value="1"/>
</dbReference>
<keyword evidence="5 18" id="KW-0808">Transferase</keyword>
<protein>
    <submittedName>
        <fullName evidence="18">Transglycosylase domain-containing protein</fullName>
        <ecNumber evidence="18">2.4.-.-</ecNumber>
    </submittedName>
</protein>
<evidence type="ECO:0000313" key="18">
    <source>
        <dbReference type="EMBL" id="MFC7746276.1"/>
    </source>
</evidence>
<feature type="domain" description="Penicillin-binding protein transpeptidase" evidence="16">
    <location>
        <begin position="317"/>
        <end position="589"/>
    </location>
</feature>
<comment type="catalytic activity">
    <reaction evidence="15">
        <text>[GlcNAc-(1-&gt;4)-Mur2Ac(oyl-L-Ala-gamma-D-Glu-L-Lys-D-Ala-D-Ala)](n)-di-trans,octa-cis-undecaprenyl diphosphate + beta-D-GlcNAc-(1-&gt;4)-Mur2Ac(oyl-L-Ala-gamma-D-Glu-L-Lys-D-Ala-D-Ala)-di-trans,octa-cis-undecaprenyl diphosphate = [GlcNAc-(1-&gt;4)-Mur2Ac(oyl-L-Ala-gamma-D-Glu-L-Lys-D-Ala-D-Ala)](n+1)-di-trans,octa-cis-undecaprenyl diphosphate + di-trans,octa-cis-undecaprenyl diphosphate + H(+)</text>
        <dbReference type="Rhea" id="RHEA:23708"/>
        <dbReference type="Rhea" id="RHEA-COMP:9602"/>
        <dbReference type="Rhea" id="RHEA-COMP:9603"/>
        <dbReference type="ChEBI" id="CHEBI:15378"/>
        <dbReference type="ChEBI" id="CHEBI:58405"/>
        <dbReference type="ChEBI" id="CHEBI:60033"/>
        <dbReference type="ChEBI" id="CHEBI:78435"/>
        <dbReference type="EC" id="2.4.99.28"/>
    </reaction>
</comment>
<evidence type="ECO:0000256" key="11">
    <source>
        <dbReference type="ARBA" id="ARBA00023136"/>
    </source>
</evidence>
<keyword evidence="9" id="KW-0573">Peptidoglycan synthesis</keyword>
<dbReference type="RefSeq" id="WP_382357757.1">
    <property type="nucleotide sequence ID" value="NZ_JBHTGR010000005.1"/>
</dbReference>
<evidence type="ECO:0000256" key="7">
    <source>
        <dbReference type="ARBA" id="ARBA00022801"/>
    </source>
</evidence>
<keyword evidence="19" id="KW-1185">Reference proteome</keyword>
<evidence type="ECO:0000256" key="13">
    <source>
        <dbReference type="ARBA" id="ARBA00023316"/>
    </source>
</evidence>
<evidence type="ECO:0000256" key="5">
    <source>
        <dbReference type="ARBA" id="ARBA00022679"/>
    </source>
</evidence>
<dbReference type="InterPro" id="IPR023346">
    <property type="entry name" value="Lysozyme-like_dom_sf"/>
</dbReference>
<comment type="catalytic activity">
    <reaction evidence="14">
        <text>Preferential cleavage: (Ac)2-L-Lys-D-Ala-|-D-Ala. Also transpeptidation of peptidyl-alanyl moieties that are N-acyl substituents of D-alanine.</text>
        <dbReference type="EC" id="3.4.16.4"/>
    </reaction>
</comment>
<feature type="domain" description="Glycosyl transferase family 51" evidence="17">
    <location>
        <begin position="51"/>
        <end position="225"/>
    </location>
</feature>
<dbReference type="PANTHER" id="PTHR32282">
    <property type="entry name" value="BINDING PROTEIN TRANSPEPTIDASE, PUTATIVE-RELATED"/>
    <property type="match status" value="1"/>
</dbReference>
<dbReference type="Proteomes" id="UP001596620">
    <property type="component" value="Unassembled WGS sequence"/>
</dbReference>
<evidence type="ECO:0000256" key="15">
    <source>
        <dbReference type="ARBA" id="ARBA00049902"/>
    </source>
</evidence>